<reference evidence="14 15" key="1">
    <citation type="submission" date="2024-11" db="EMBL/GenBank/DDBJ databases">
        <authorList>
            <person name="Heng Y.C."/>
            <person name="Lim A.C.H."/>
            <person name="Lee J.K.Y."/>
            <person name="Kittelmann S."/>
        </authorList>
    </citation>
    <scope>NUCLEOTIDE SEQUENCE [LARGE SCALE GENOMIC DNA]</scope>
    <source>
        <strain evidence="14 15">WILCCON 0269</strain>
    </source>
</reference>
<feature type="transmembrane region" description="Helical" evidence="12">
    <location>
        <begin position="132"/>
        <end position="153"/>
    </location>
</feature>
<accession>A0ABW8ST27</accession>
<keyword evidence="7" id="KW-0630">Potassium</keyword>
<keyword evidence="2" id="KW-0813">Transport</keyword>
<feature type="transmembrane region" description="Helical" evidence="12">
    <location>
        <begin position="45"/>
        <end position="64"/>
    </location>
</feature>
<dbReference type="InterPro" id="IPR005821">
    <property type="entry name" value="Ion_trans_dom"/>
</dbReference>
<organism evidence="14 15">
    <name type="scientific">Candidatus Clostridium eludens</name>
    <dbReference type="NCBI Taxonomy" id="3381663"/>
    <lineage>
        <taxon>Bacteria</taxon>
        <taxon>Bacillati</taxon>
        <taxon>Bacillota</taxon>
        <taxon>Clostridia</taxon>
        <taxon>Eubacteriales</taxon>
        <taxon>Clostridiaceae</taxon>
        <taxon>Clostridium</taxon>
    </lineage>
</organism>
<evidence type="ECO:0000256" key="5">
    <source>
        <dbReference type="ARBA" id="ARBA00022826"/>
    </source>
</evidence>
<dbReference type="Pfam" id="PF00520">
    <property type="entry name" value="Ion_trans"/>
    <property type="match status" value="1"/>
</dbReference>
<dbReference type="Gene3D" id="1.20.120.350">
    <property type="entry name" value="Voltage-gated potassium channels. Chain C"/>
    <property type="match status" value="1"/>
</dbReference>
<evidence type="ECO:0000256" key="2">
    <source>
        <dbReference type="ARBA" id="ARBA00022448"/>
    </source>
</evidence>
<dbReference type="Gene3D" id="1.10.287.70">
    <property type="match status" value="1"/>
</dbReference>
<comment type="caution">
    <text evidence="14">The sequence shown here is derived from an EMBL/GenBank/DDBJ whole genome shotgun (WGS) entry which is preliminary data.</text>
</comment>
<evidence type="ECO:0000256" key="6">
    <source>
        <dbReference type="ARBA" id="ARBA00022882"/>
    </source>
</evidence>
<sequence length="256" mass="29620">MNDTNHKKLRTIYNVTITLLSLAAVSLAFLDLSNEIKINLPPYNYINNCILIIFTIDYFIRFIIAKDKKNFFIKNIFDLIAIIPFSSFFRATRLFKIADLVKLEKFFRLIRLLTFLKKISRNIKNFLYTNGLIYLIYANILTITIGAFSIYIFEKGITVKSLSDSFWWSFVTATTVGYGDISPSTTPGRITAAVIMIMGIGLISLLTGTISTYFINKQNHHYKQISLKDDYKDLPEEALIEIEKFIEYIHHKYGKN</sequence>
<dbReference type="PRINTS" id="PR00169">
    <property type="entry name" value="KCHANNEL"/>
</dbReference>
<comment type="subcellular location">
    <subcellularLocation>
        <location evidence="1">Membrane</location>
        <topology evidence="1">Multi-pass membrane protein</topology>
    </subcellularLocation>
</comment>
<evidence type="ECO:0000256" key="8">
    <source>
        <dbReference type="ARBA" id="ARBA00022989"/>
    </source>
</evidence>
<keyword evidence="4 12" id="KW-0812">Transmembrane</keyword>
<dbReference type="SUPFAM" id="SSF81324">
    <property type="entry name" value="Voltage-gated potassium channels"/>
    <property type="match status" value="1"/>
</dbReference>
<protein>
    <submittedName>
        <fullName evidence="14">Ion transporter</fullName>
    </submittedName>
</protein>
<keyword evidence="11" id="KW-0407">Ion channel</keyword>
<keyword evidence="8 12" id="KW-1133">Transmembrane helix</keyword>
<keyword evidence="5" id="KW-0631">Potassium channel</keyword>
<evidence type="ECO:0000256" key="3">
    <source>
        <dbReference type="ARBA" id="ARBA00022538"/>
    </source>
</evidence>
<dbReference type="RefSeq" id="WP_406794559.1">
    <property type="nucleotide sequence ID" value="NZ_JBJHZX010000061.1"/>
</dbReference>
<keyword evidence="15" id="KW-1185">Reference proteome</keyword>
<keyword evidence="6" id="KW-0851">Voltage-gated channel</keyword>
<keyword evidence="9" id="KW-0406">Ion transport</keyword>
<evidence type="ECO:0000256" key="1">
    <source>
        <dbReference type="ARBA" id="ARBA00004141"/>
    </source>
</evidence>
<evidence type="ECO:0000256" key="7">
    <source>
        <dbReference type="ARBA" id="ARBA00022958"/>
    </source>
</evidence>
<evidence type="ECO:0000256" key="9">
    <source>
        <dbReference type="ARBA" id="ARBA00023065"/>
    </source>
</evidence>
<dbReference type="PANTHER" id="PTHR11537:SF254">
    <property type="entry name" value="POTASSIUM VOLTAGE-GATED CHANNEL PROTEIN SHAB"/>
    <property type="match status" value="1"/>
</dbReference>
<keyword evidence="3" id="KW-0633">Potassium transport</keyword>
<evidence type="ECO:0000259" key="13">
    <source>
        <dbReference type="Pfam" id="PF00520"/>
    </source>
</evidence>
<feature type="transmembrane region" description="Helical" evidence="12">
    <location>
        <begin position="193"/>
        <end position="215"/>
    </location>
</feature>
<evidence type="ECO:0000313" key="15">
    <source>
        <dbReference type="Proteomes" id="UP001623660"/>
    </source>
</evidence>
<gene>
    <name evidence="14" type="ORF">ACJDU8_23225</name>
</gene>
<proteinExistence type="predicted"/>
<keyword evidence="10 12" id="KW-0472">Membrane</keyword>
<feature type="domain" description="Ion transport" evidence="13">
    <location>
        <begin position="12"/>
        <end position="218"/>
    </location>
</feature>
<dbReference type="InterPro" id="IPR027359">
    <property type="entry name" value="Volt_channel_dom_sf"/>
</dbReference>
<dbReference type="InterPro" id="IPR028325">
    <property type="entry name" value="VG_K_chnl"/>
</dbReference>
<dbReference type="Gene3D" id="1.20.5.110">
    <property type="match status" value="1"/>
</dbReference>
<name>A0ABW8ST27_9CLOT</name>
<evidence type="ECO:0000313" key="14">
    <source>
        <dbReference type="EMBL" id="MFL0198451.1"/>
    </source>
</evidence>
<dbReference type="EMBL" id="JBJHZX010000061">
    <property type="protein sequence ID" value="MFL0198451.1"/>
    <property type="molecule type" value="Genomic_DNA"/>
</dbReference>
<evidence type="ECO:0000256" key="4">
    <source>
        <dbReference type="ARBA" id="ARBA00022692"/>
    </source>
</evidence>
<evidence type="ECO:0000256" key="10">
    <source>
        <dbReference type="ARBA" id="ARBA00023136"/>
    </source>
</evidence>
<evidence type="ECO:0000256" key="11">
    <source>
        <dbReference type="ARBA" id="ARBA00023303"/>
    </source>
</evidence>
<dbReference type="Proteomes" id="UP001623660">
    <property type="component" value="Unassembled WGS sequence"/>
</dbReference>
<dbReference type="PANTHER" id="PTHR11537">
    <property type="entry name" value="VOLTAGE-GATED POTASSIUM CHANNEL"/>
    <property type="match status" value="1"/>
</dbReference>
<evidence type="ECO:0000256" key="12">
    <source>
        <dbReference type="SAM" id="Phobius"/>
    </source>
</evidence>
<feature type="transmembrane region" description="Helical" evidence="12">
    <location>
        <begin position="12"/>
        <end position="30"/>
    </location>
</feature>